<dbReference type="Proteomes" id="UP000250272">
    <property type="component" value="Chromosome"/>
</dbReference>
<evidence type="ECO:0000256" key="2">
    <source>
        <dbReference type="SAM" id="Phobius"/>
    </source>
</evidence>
<dbReference type="GeneID" id="33326540"/>
<keyword evidence="2" id="KW-0472">Membrane</keyword>
<dbReference type="AlphaFoldDB" id="A0A2Z2MGW1"/>
<dbReference type="KEGG" id="tbs:A3L01_07150"/>
<sequence length="213" mass="24955">MGHEEVLEELDRRIKRLQAEVELAEERLRYLDEIGAPSRYRTLQRKDNSVYYLLLMAVWVLLGFLALMAISHRLPYGFSFPLLPYVLIMLLVIVLPLAYYYLSRREEPKTPMDELEERERLAKLVLSLFYLPLREAIEKDDRRKIEGLAEDLLNNPILAEAIERTNEGDPKAMAYGLYLYATYRPELEGEVREALRMVNNKPIRALLKELVEG</sequence>
<accession>A0A2Z2MGW1</accession>
<proteinExistence type="predicted"/>
<organism evidence="3 4">
    <name type="scientific">Thermococcus barossii</name>
    <dbReference type="NCBI Taxonomy" id="54077"/>
    <lineage>
        <taxon>Archaea</taxon>
        <taxon>Methanobacteriati</taxon>
        <taxon>Methanobacteriota</taxon>
        <taxon>Thermococci</taxon>
        <taxon>Thermococcales</taxon>
        <taxon>Thermococcaceae</taxon>
        <taxon>Thermococcus</taxon>
    </lineage>
</organism>
<name>A0A2Z2MGW1_9EURY</name>
<keyword evidence="1" id="KW-0175">Coiled coil</keyword>
<dbReference type="RefSeq" id="WP_088865160.1">
    <property type="nucleotide sequence ID" value="NZ_CP015101.1"/>
</dbReference>
<evidence type="ECO:0000313" key="4">
    <source>
        <dbReference type="Proteomes" id="UP000250272"/>
    </source>
</evidence>
<feature type="transmembrane region" description="Helical" evidence="2">
    <location>
        <begin position="49"/>
        <end position="70"/>
    </location>
</feature>
<keyword evidence="2" id="KW-0812">Transmembrane</keyword>
<feature type="transmembrane region" description="Helical" evidence="2">
    <location>
        <begin position="82"/>
        <end position="102"/>
    </location>
</feature>
<dbReference type="EMBL" id="CP015101">
    <property type="protein sequence ID" value="ASJ05156.1"/>
    <property type="molecule type" value="Genomic_DNA"/>
</dbReference>
<gene>
    <name evidence="3" type="ORF">A3L01_07150</name>
</gene>
<dbReference type="OrthoDB" id="102388at2157"/>
<evidence type="ECO:0000256" key="1">
    <source>
        <dbReference type="SAM" id="Coils"/>
    </source>
</evidence>
<keyword evidence="2" id="KW-1133">Transmembrane helix</keyword>
<reference evidence="3 4" key="1">
    <citation type="submission" date="2016-04" db="EMBL/GenBank/DDBJ databases">
        <title>Complete genome sequence of Thermococcus barossii type strain SHCK-94.</title>
        <authorList>
            <person name="Oger P.M."/>
        </authorList>
    </citation>
    <scope>NUCLEOTIDE SEQUENCE [LARGE SCALE GENOMIC DNA]</scope>
    <source>
        <strain evidence="3 4">SHCK-94</strain>
    </source>
</reference>
<keyword evidence="4" id="KW-1185">Reference proteome</keyword>
<evidence type="ECO:0000313" key="3">
    <source>
        <dbReference type="EMBL" id="ASJ05156.1"/>
    </source>
</evidence>
<protein>
    <submittedName>
        <fullName evidence="3">Uncharacterized protein</fullName>
    </submittedName>
</protein>
<feature type="coiled-coil region" evidence="1">
    <location>
        <begin position="7"/>
        <end position="34"/>
    </location>
</feature>